<dbReference type="CDD" id="cd00006">
    <property type="entry name" value="PTS_IIA_man"/>
    <property type="match status" value="1"/>
</dbReference>
<evidence type="ECO:0000256" key="7">
    <source>
        <dbReference type="ARBA" id="ARBA00022777"/>
    </source>
</evidence>
<feature type="domain" description="PTS EIIA type-4" evidence="8">
    <location>
        <begin position="2"/>
        <end position="121"/>
    </location>
</feature>
<dbReference type="InterPro" id="IPR051471">
    <property type="entry name" value="Bacterial_PTS_sugar_comp"/>
</dbReference>
<evidence type="ECO:0000259" key="8">
    <source>
        <dbReference type="PROSITE" id="PS51096"/>
    </source>
</evidence>
<dbReference type="RefSeq" id="WP_223418396.1">
    <property type="nucleotide sequence ID" value="NZ_JAIPME010000002.1"/>
</dbReference>
<evidence type="ECO:0000256" key="5">
    <source>
        <dbReference type="ARBA" id="ARBA00022679"/>
    </source>
</evidence>
<dbReference type="Proteomes" id="UP000734271">
    <property type="component" value="Unassembled WGS sequence"/>
</dbReference>
<accession>A0ABS7SY03</accession>
<keyword evidence="7" id="KW-0418">Kinase</keyword>
<keyword evidence="2" id="KW-0813">Transport</keyword>
<dbReference type="PANTHER" id="PTHR33799:SF1">
    <property type="entry name" value="PTS SYSTEM MANNOSE-SPECIFIC EIIAB COMPONENT-RELATED"/>
    <property type="match status" value="1"/>
</dbReference>
<evidence type="ECO:0000256" key="1">
    <source>
        <dbReference type="ARBA" id="ARBA00004496"/>
    </source>
</evidence>
<comment type="subcellular location">
    <subcellularLocation>
        <location evidence="1">Cytoplasm</location>
    </subcellularLocation>
</comment>
<dbReference type="PROSITE" id="PS51096">
    <property type="entry name" value="PTS_EIIA_TYPE_4"/>
    <property type="match status" value="1"/>
</dbReference>
<name>A0ABS7SY03_9FIRM</name>
<dbReference type="Gene3D" id="3.40.50.510">
    <property type="entry name" value="Phosphotransferase system, mannose-type IIA component"/>
    <property type="match status" value="1"/>
</dbReference>
<keyword evidence="10" id="KW-1185">Reference proteome</keyword>
<reference evidence="9 10" key="1">
    <citation type="submission" date="2021-08" db="EMBL/GenBank/DDBJ databases">
        <title>FDA dAtabase for Regulatory Grade micrObial Sequences (FDA-ARGOS): Supporting development and validation of Infectious Disease Dx tests.</title>
        <authorList>
            <person name="Sproer C."/>
            <person name="Gronow S."/>
            <person name="Severitt S."/>
            <person name="Schroder I."/>
            <person name="Tallon L."/>
            <person name="Sadzewicz L."/>
            <person name="Zhao X."/>
            <person name="Boylan J."/>
            <person name="Ott S."/>
            <person name="Bowen H."/>
            <person name="Vavikolanu K."/>
            <person name="Hazen T."/>
            <person name="Aluvathingal J."/>
            <person name="Nadendla S."/>
            <person name="Lowell S."/>
            <person name="Myers T."/>
            <person name="Yan Y."/>
            <person name="Sichtig H."/>
        </authorList>
    </citation>
    <scope>NUCLEOTIDE SEQUENCE [LARGE SCALE GENOMIC DNA]</scope>
    <source>
        <strain evidence="9 10">FDAARGOS_1460</strain>
    </source>
</reference>
<keyword evidence="4 9" id="KW-0762">Sugar transport</keyword>
<keyword evidence="6" id="KW-0598">Phosphotransferase system</keyword>
<protein>
    <submittedName>
        <fullName evidence="9">PTS sugar transporter subunit IIA</fullName>
    </submittedName>
</protein>
<comment type="caution">
    <text evidence="9">The sequence shown here is derived from an EMBL/GenBank/DDBJ whole genome shotgun (WGS) entry which is preliminary data.</text>
</comment>
<dbReference type="InterPro" id="IPR036662">
    <property type="entry name" value="PTS_EIIA_man-typ_sf"/>
</dbReference>
<dbReference type="Pfam" id="PF03610">
    <property type="entry name" value="EIIA-man"/>
    <property type="match status" value="1"/>
</dbReference>
<evidence type="ECO:0000256" key="4">
    <source>
        <dbReference type="ARBA" id="ARBA00022597"/>
    </source>
</evidence>
<organism evidence="9 10">
    <name type="scientific">Anaerococcus murdochii</name>
    <dbReference type="NCBI Taxonomy" id="411577"/>
    <lineage>
        <taxon>Bacteria</taxon>
        <taxon>Bacillati</taxon>
        <taxon>Bacillota</taxon>
        <taxon>Tissierellia</taxon>
        <taxon>Tissierellales</taxon>
        <taxon>Peptoniphilaceae</taxon>
        <taxon>Anaerococcus</taxon>
    </lineage>
</organism>
<gene>
    <name evidence="9" type="ORF">K8P03_03750</name>
</gene>
<evidence type="ECO:0000313" key="9">
    <source>
        <dbReference type="EMBL" id="MBZ2386416.1"/>
    </source>
</evidence>
<evidence type="ECO:0000256" key="6">
    <source>
        <dbReference type="ARBA" id="ARBA00022683"/>
    </source>
</evidence>
<dbReference type="PANTHER" id="PTHR33799">
    <property type="entry name" value="PTS PERMEASE-RELATED-RELATED"/>
    <property type="match status" value="1"/>
</dbReference>
<dbReference type="InterPro" id="IPR004701">
    <property type="entry name" value="PTS_EIIA_man-typ"/>
</dbReference>
<evidence type="ECO:0000313" key="10">
    <source>
        <dbReference type="Proteomes" id="UP000734271"/>
    </source>
</evidence>
<dbReference type="EMBL" id="JAIPME010000002">
    <property type="protein sequence ID" value="MBZ2386416.1"/>
    <property type="molecule type" value="Genomic_DNA"/>
</dbReference>
<keyword evidence="5" id="KW-0808">Transferase</keyword>
<proteinExistence type="predicted"/>
<evidence type="ECO:0000256" key="3">
    <source>
        <dbReference type="ARBA" id="ARBA00022490"/>
    </source>
</evidence>
<dbReference type="SUPFAM" id="SSF53062">
    <property type="entry name" value="PTS system fructose IIA component-like"/>
    <property type="match status" value="1"/>
</dbReference>
<sequence length="124" mass="14147">MSANVLLVSHGELAKSMCESLKMLVGDVGKFEYVCLDNDGVDKFRNSFRLKIDNIDNDKEIYILCDIKGGTPFNEAFKYKLENKADFRILTGMNIPMLLDIYFNLDNLNSEQIILNSKESIEII</sequence>
<dbReference type="InterPro" id="IPR033887">
    <property type="entry name" value="PTS_IIA_man"/>
</dbReference>
<keyword evidence="3" id="KW-0963">Cytoplasm</keyword>
<evidence type="ECO:0000256" key="2">
    <source>
        <dbReference type="ARBA" id="ARBA00022448"/>
    </source>
</evidence>